<dbReference type="Gene3D" id="1.20.58.340">
    <property type="entry name" value="Magnesium transport protein CorA, transmembrane region"/>
    <property type="match status" value="1"/>
</dbReference>
<gene>
    <name evidence="3" type="ORF">BDW47DRAFT_132853</name>
</gene>
<dbReference type="STRING" id="41067.A0A2I2F6X2"/>
<feature type="compositionally biased region" description="Basic and acidic residues" evidence="1">
    <location>
        <begin position="1390"/>
        <end position="1417"/>
    </location>
</feature>
<feature type="compositionally biased region" description="Polar residues" evidence="1">
    <location>
        <begin position="596"/>
        <end position="607"/>
    </location>
</feature>
<feature type="region of interest" description="Disordered" evidence="1">
    <location>
        <begin position="596"/>
        <end position="615"/>
    </location>
</feature>
<feature type="region of interest" description="Disordered" evidence="1">
    <location>
        <begin position="1338"/>
        <end position="1417"/>
    </location>
</feature>
<dbReference type="RefSeq" id="XP_024670412.1">
    <property type="nucleotide sequence ID" value="XM_024817677.1"/>
</dbReference>
<evidence type="ECO:0000313" key="4">
    <source>
        <dbReference type="Proteomes" id="UP000234585"/>
    </source>
</evidence>
<dbReference type="OrthoDB" id="4159931at2759"/>
<protein>
    <submittedName>
        <fullName evidence="3">Uncharacterized protein</fullName>
    </submittedName>
</protein>
<evidence type="ECO:0000313" key="3">
    <source>
        <dbReference type="EMBL" id="PLB36400.1"/>
    </source>
</evidence>
<keyword evidence="2" id="KW-0812">Transmembrane</keyword>
<organism evidence="3 4">
    <name type="scientific">Aspergillus candidus</name>
    <dbReference type="NCBI Taxonomy" id="41067"/>
    <lineage>
        <taxon>Eukaryota</taxon>
        <taxon>Fungi</taxon>
        <taxon>Dikarya</taxon>
        <taxon>Ascomycota</taxon>
        <taxon>Pezizomycotina</taxon>
        <taxon>Eurotiomycetes</taxon>
        <taxon>Eurotiomycetidae</taxon>
        <taxon>Eurotiales</taxon>
        <taxon>Aspergillaceae</taxon>
        <taxon>Aspergillus</taxon>
        <taxon>Aspergillus subgen. Circumdati</taxon>
    </lineage>
</organism>
<feature type="compositionally biased region" description="Basic and acidic residues" evidence="1">
    <location>
        <begin position="1339"/>
        <end position="1373"/>
    </location>
</feature>
<keyword evidence="2" id="KW-1133">Transmembrane helix</keyword>
<dbReference type="EMBL" id="KZ559152">
    <property type="protein sequence ID" value="PLB36400.1"/>
    <property type="molecule type" value="Genomic_DNA"/>
</dbReference>
<feature type="transmembrane region" description="Helical" evidence="2">
    <location>
        <begin position="1252"/>
        <end position="1273"/>
    </location>
</feature>
<dbReference type="GO" id="GO:0016020">
    <property type="term" value="C:membrane"/>
    <property type="evidence" value="ECO:0007669"/>
    <property type="project" value="InterPro"/>
</dbReference>
<evidence type="ECO:0000256" key="1">
    <source>
        <dbReference type="SAM" id="MobiDB-lite"/>
    </source>
</evidence>
<feature type="transmembrane region" description="Helical" evidence="2">
    <location>
        <begin position="1280"/>
        <end position="1301"/>
    </location>
</feature>
<name>A0A2I2F6X2_ASPCN</name>
<evidence type="ECO:0000256" key="2">
    <source>
        <dbReference type="SAM" id="Phobius"/>
    </source>
</evidence>
<sequence>MSHHLSNPEVKPPTKVDSGLIDHEPWNGFIEEGITVKEIEGYIHEFDPPSINPPYELHEDGLQTCVPEKQKNIFDDPCYLSFGDKGTTATMTCWGQHVQISRYLGYGRSGIVCMDHKETEEPYLKSSRRLSLLGLIKYGAGFGCDIVLPGTGPYSHSVSWIRNRWPRVLFREKESWEIVQRSFIRNGVVIQEILLHNQSAQELEAKLTVDFDILTRQLEFQDSSNKFNEDIIEVERKIEGDKNEKGKSGVDADYTHGAGPAGYGFVQIHWTPSGKKQRDCGAQPDAVASVWGFFINGKAKKMEVFERENPFKVNPGQTFQFITGYKLVLLSTKSPSWKLLTISAADVDIEDFLHDSAPKEKKASKIDPDSSECKFSMSRIIEHILGVCAIPKTPDYVWEKGLSVKSESQSNRGKDDKQEMEPIALTQGEMAFHRVSTRESFFAFKLLLEAAKHLPDSDPLRGRIMAVCKGHLKWVFEVADREGTKFHRDYWANGKPIPNVRPSGNEVANTPLQLLKAYGYYIVFSSVEERATITKYLESFSAMDWVRALHKQNERKAYAWCHVRRDVNYFRLDDHILIVNALEAISQMMDWDTATVSRRNQRQGSDNQEPKDYDSLRQMYDPKRVSREVIKRFTMTSDSKQRIMAVTRSPRENRLQFHSKDTILFYNLVKRVLSLDIPAWKATVEEQKGNISNKFIDSDNPLYHGLCMLMGKEGVTDEGKSFRRAIQNLARRDSWVNYDGICFDISFEVPFLLHSHEVQSSTETNDFPDEKVLSIDIHDPPDRKFISNDHIDEKSVVDVREEWLYDRPAFFDWPPDENTLKDEWLLLKVNPDFFWDLKLLAPDQSGQDVDEVKRKKTGEFINRAIADWQAKAEEEEKDQYQPSSLEKNESASFLFLDVPKKKASGRESADNKRHEVRGTFRSEDAWDQLIKKRNEDEAKKRLLWFARAPSDHSIMCYLPSPEAEQIAISLFFDRHTKYLNYFEDKTNRVMNTWETEFHCNFLQLCEYDSRTDLQASCPMLTHLETDLQLTDKKVLVRASASFRIVGDFFDKFWTSLIVENFPVTQPEHLVYFLRNSRLLEQVLGNPAPRLWQQRKVLEPMLLFRILSEINRSIEKILNSIEDCIKKDKDNDPGQVTEKYFDSHTTWARLHGILDILKVDLDSIMANIKDWNSREKDRRDEKPRWTNQDERKYRHAITTIELLNQKALRGLLGHKAKVESLERSLTFHENNSKNKYDAKMSLRSFRQNQNIQYFTYSTVFFLPLGFATSIYSMSASPPSDVIWKMIACAVIAFIVLVIAVRLSPYMFQPERPLGAENQGKVQPSLSSVFPFFSTQIPENKSFEKRPDDNEESHDKLKQECSKGEDRNGGEDLSRHQRSSGVMGGLSMLRRKASEGPPHDLEKAGSASTKEEQPETQAH</sequence>
<dbReference type="Proteomes" id="UP000234585">
    <property type="component" value="Unassembled WGS sequence"/>
</dbReference>
<dbReference type="GeneID" id="36524837"/>
<keyword evidence="2" id="KW-0472">Membrane</keyword>
<dbReference type="InterPro" id="IPR002523">
    <property type="entry name" value="MgTranspt_CorA/ZnTranspt_ZntB"/>
</dbReference>
<accession>A0A2I2F6X2</accession>
<proteinExistence type="predicted"/>
<reference evidence="3 4" key="1">
    <citation type="submission" date="2017-12" db="EMBL/GenBank/DDBJ databases">
        <authorList>
            <consortium name="DOE Joint Genome Institute"/>
            <person name="Haridas S."/>
            <person name="Kjaerbolling I."/>
            <person name="Vesth T.C."/>
            <person name="Frisvad J.C."/>
            <person name="Nybo J.L."/>
            <person name="Theobald S."/>
            <person name="Kuo A."/>
            <person name="Bowyer P."/>
            <person name="Matsuda Y."/>
            <person name="Mondo S."/>
            <person name="Lyhne E.K."/>
            <person name="Kogle M.E."/>
            <person name="Clum A."/>
            <person name="Lipzen A."/>
            <person name="Salamov A."/>
            <person name="Ngan C.Y."/>
            <person name="Daum C."/>
            <person name="Chiniquy J."/>
            <person name="Barry K."/>
            <person name="LaButti K."/>
            <person name="Simmons B.A."/>
            <person name="Magnuson J.K."/>
            <person name="Mortensen U.H."/>
            <person name="Larsen T.O."/>
            <person name="Grigoriev I.V."/>
            <person name="Baker S.E."/>
            <person name="Andersen M.R."/>
            <person name="Nordberg H.P."/>
            <person name="Cantor M.N."/>
            <person name="Hua S.X."/>
        </authorList>
    </citation>
    <scope>NUCLEOTIDE SEQUENCE [LARGE SCALE GENOMIC DNA]</scope>
    <source>
        <strain evidence="3 4">CBS 102.13</strain>
    </source>
</reference>
<dbReference type="Pfam" id="PF01544">
    <property type="entry name" value="CorA"/>
    <property type="match status" value="1"/>
</dbReference>
<dbReference type="GO" id="GO:0046873">
    <property type="term" value="F:metal ion transmembrane transporter activity"/>
    <property type="evidence" value="ECO:0007669"/>
    <property type="project" value="InterPro"/>
</dbReference>
<keyword evidence="4" id="KW-1185">Reference proteome</keyword>